<reference evidence="11 12" key="1">
    <citation type="submission" date="2016-10" db="EMBL/GenBank/DDBJ databases">
        <authorList>
            <person name="de Groot N.N."/>
        </authorList>
    </citation>
    <scope>NUCLEOTIDE SEQUENCE [LARGE SCALE GENOMIC DNA]</scope>
    <source>
        <strain evidence="11 12">RK1</strain>
    </source>
</reference>
<evidence type="ECO:0000256" key="2">
    <source>
        <dbReference type="ARBA" id="ARBA00007783"/>
    </source>
</evidence>
<dbReference type="PIRSF" id="PIRSF006648">
    <property type="entry name" value="DrrB"/>
    <property type="match status" value="1"/>
</dbReference>
<dbReference type="STRING" id="1477437.SAMN05444682_106326"/>
<dbReference type="EMBL" id="FOQO01000006">
    <property type="protein sequence ID" value="SFI95030.1"/>
    <property type="molecule type" value="Genomic_DNA"/>
</dbReference>
<dbReference type="Pfam" id="PF01061">
    <property type="entry name" value="ABC2_membrane"/>
    <property type="match status" value="1"/>
</dbReference>
<feature type="transmembrane region" description="Helical" evidence="9">
    <location>
        <begin position="129"/>
        <end position="147"/>
    </location>
</feature>
<keyword evidence="4 9" id="KW-1003">Cell membrane</keyword>
<evidence type="ECO:0000256" key="6">
    <source>
        <dbReference type="ARBA" id="ARBA00022692"/>
    </source>
</evidence>
<dbReference type="RefSeq" id="WP_090627873.1">
    <property type="nucleotide sequence ID" value="NZ_FOQO01000006.1"/>
</dbReference>
<evidence type="ECO:0000313" key="12">
    <source>
        <dbReference type="Proteomes" id="UP000198670"/>
    </source>
</evidence>
<accession>A0A1I3ME07</accession>
<keyword evidence="6 9" id="KW-0812">Transmembrane</keyword>
<feature type="transmembrane region" description="Helical" evidence="9">
    <location>
        <begin position="43"/>
        <end position="63"/>
    </location>
</feature>
<organism evidence="11 12">
    <name type="scientific">Parapedobacter indicus</name>
    <dbReference type="NCBI Taxonomy" id="1477437"/>
    <lineage>
        <taxon>Bacteria</taxon>
        <taxon>Pseudomonadati</taxon>
        <taxon>Bacteroidota</taxon>
        <taxon>Sphingobacteriia</taxon>
        <taxon>Sphingobacteriales</taxon>
        <taxon>Sphingobacteriaceae</taxon>
        <taxon>Parapedobacter</taxon>
    </lineage>
</organism>
<evidence type="ECO:0000256" key="3">
    <source>
        <dbReference type="ARBA" id="ARBA00022448"/>
    </source>
</evidence>
<keyword evidence="8 9" id="KW-0472">Membrane</keyword>
<evidence type="ECO:0000256" key="8">
    <source>
        <dbReference type="ARBA" id="ARBA00023136"/>
    </source>
</evidence>
<comment type="caution">
    <text evidence="9">Lacks conserved residue(s) required for the propagation of feature annotation.</text>
</comment>
<comment type="subcellular location">
    <subcellularLocation>
        <location evidence="1">Cell inner membrane</location>
        <topology evidence="1">Multi-pass membrane protein</topology>
    </subcellularLocation>
    <subcellularLocation>
        <location evidence="9">Cell membrane</location>
        <topology evidence="9">Multi-pass membrane protein</topology>
    </subcellularLocation>
</comment>
<dbReference type="Proteomes" id="UP000198670">
    <property type="component" value="Unassembled WGS sequence"/>
</dbReference>
<dbReference type="InterPro" id="IPR047817">
    <property type="entry name" value="ABC2_TM_bact-type"/>
</dbReference>
<evidence type="ECO:0000259" key="10">
    <source>
        <dbReference type="PROSITE" id="PS51012"/>
    </source>
</evidence>
<evidence type="ECO:0000256" key="4">
    <source>
        <dbReference type="ARBA" id="ARBA00022475"/>
    </source>
</evidence>
<comment type="similarity">
    <text evidence="2 9">Belongs to the ABC-2 integral membrane protein family.</text>
</comment>
<feature type="transmembrane region" description="Helical" evidence="9">
    <location>
        <begin position="159"/>
        <end position="182"/>
    </location>
</feature>
<keyword evidence="3 9" id="KW-0813">Transport</keyword>
<dbReference type="OrthoDB" id="9786910at2"/>
<evidence type="ECO:0000256" key="1">
    <source>
        <dbReference type="ARBA" id="ARBA00004429"/>
    </source>
</evidence>
<dbReference type="PANTHER" id="PTHR30413:SF8">
    <property type="entry name" value="TRANSPORT PERMEASE PROTEIN"/>
    <property type="match status" value="1"/>
</dbReference>
<feature type="domain" description="ABC transmembrane type-2" evidence="10">
    <location>
        <begin position="44"/>
        <end position="268"/>
    </location>
</feature>
<sequence>MWDWEVKTKQPWFRFGIRELFHYKDLILRFSKRDLLASYQQTLIGPLWVIVQPLLTTLTYVLIFSRVARISTDNVPPLLFYLPGVILWNYFSECLNGTMGTFQYNAHIFSKVFFPRLTVPVSQVLTSSFRMMIQLSVFVAIYGIYMLNYDLGVNRAVVLLPVSLLLCAGFAFGAGLIISIATAKYRDLDTVLQFVLRLFMFAAPVVYPSTIIPEEWKWLFWLNPLTPAIETIRYAFFGSPAFSLLPLLVSVFSVGILLVIGLVIFKRNEVRVMDTI</sequence>
<dbReference type="GO" id="GO:0140359">
    <property type="term" value="F:ABC-type transporter activity"/>
    <property type="evidence" value="ECO:0007669"/>
    <property type="project" value="InterPro"/>
</dbReference>
<keyword evidence="5" id="KW-0997">Cell inner membrane</keyword>
<gene>
    <name evidence="11" type="ORF">SAMN05444682_106326</name>
</gene>
<evidence type="ECO:0000256" key="5">
    <source>
        <dbReference type="ARBA" id="ARBA00022519"/>
    </source>
</evidence>
<dbReference type="PANTHER" id="PTHR30413">
    <property type="entry name" value="INNER MEMBRANE TRANSPORT PERMEASE"/>
    <property type="match status" value="1"/>
</dbReference>
<keyword evidence="7 9" id="KW-1133">Transmembrane helix</keyword>
<evidence type="ECO:0000313" key="11">
    <source>
        <dbReference type="EMBL" id="SFI95030.1"/>
    </source>
</evidence>
<proteinExistence type="inferred from homology"/>
<dbReference type="InterPro" id="IPR013525">
    <property type="entry name" value="ABC2_TM"/>
</dbReference>
<dbReference type="PROSITE" id="PS51012">
    <property type="entry name" value="ABC_TM2"/>
    <property type="match status" value="1"/>
</dbReference>
<protein>
    <recommendedName>
        <fullName evidence="9">Transport permease protein</fullName>
    </recommendedName>
</protein>
<dbReference type="GO" id="GO:0043190">
    <property type="term" value="C:ATP-binding cassette (ABC) transporter complex"/>
    <property type="evidence" value="ECO:0007669"/>
    <property type="project" value="InterPro"/>
</dbReference>
<dbReference type="InterPro" id="IPR000412">
    <property type="entry name" value="ABC_2_transport"/>
</dbReference>
<feature type="transmembrane region" description="Helical" evidence="9">
    <location>
        <begin position="194"/>
        <end position="212"/>
    </location>
</feature>
<name>A0A1I3ME07_9SPHI</name>
<dbReference type="AlphaFoldDB" id="A0A1I3ME07"/>
<dbReference type="GO" id="GO:0015920">
    <property type="term" value="P:lipopolysaccharide transport"/>
    <property type="evidence" value="ECO:0007669"/>
    <property type="project" value="TreeGrafter"/>
</dbReference>
<keyword evidence="12" id="KW-1185">Reference proteome</keyword>
<evidence type="ECO:0000256" key="7">
    <source>
        <dbReference type="ARBA" id="ARBA00022989"/>
    </source>
</evidence>
<evidence type="ECO:0000256" key="9">
    <source>
        <dbReference type="RuleBase" id="RU361157"/>
    </source>
</evidence>
<feature type="transmembrane region" description="Helical" evidence="9">
    <location>
        <begin position="232"/>
        <end position="265"/>
    </location>
</feature>